<name>A0A0J7YSY6_BETVV</name>
<dbReference type="EMBL" id="KQ106226">
    <property type="protein sequence ID" value="KMS66248.1"/>
    <property type="molecule type" value="Genomic_DNA"/>
</dbReference>
<feature type="non-terminal residue" evidence="1">
    <location>
        <position position="1"/>
    </location>
</feature>
<proteinExistence type="predicted"/>
<organism evidence="1 2">
    <name type="scientific">Beta vulgaris subsp. vulgaris</name>
    <name type="common">Beet</name>
    <dbReference type="NCBI Taxonomy" id="3555"/>
    <lineage>
        <taxon>Eukaryota</taxon>
        <taxon>Viridiplantae</taxon>
        <taxon>Streptophyta</taxon>
        <taxon>Embryophyta</taxon>
        <taxon>Tracheophyta</taxon>
        <taxon>Spermatophyta</taxon>
        <taxon>Magnoliopsida</taxon>
        <taxon>eudicotyledons</taxon>
        <taxon>Gunneridae</taxon>
        <taxon>Pentapetalae</taxon>
        <taxon>Caryophyllales</taxon>
        <taxon>Chenopodiaceae</taxon>
        <taxon>Betoideae</taxon>
        <taxon>Beta</taxon>
    </lineage>
</organism>
<keyword evidence="2" id="KW-1185">Reference proteome</keyword>
<evidence type="ECO:0000313" key="1">
    <source>
        <dbReference type="EMBL" id="KMS66248.1"/>
    </source>
</evidence>
<accession>A0A0J7YSY6</accession>
<protein>
    <submittedName>
        <fullName evidence="1">Uncharacterized protein</fullName>
    </submittedName>
</protein>
<sequence length="180" mass="20196">IESGLQQTRDFVSRIDPIPFHIQILFYTRVIQLDGQLPHAAQQELNLDIQSAMILIGLLYQLPGQVDIDRYPEELDRWLRDLHIDPSYDSEPLTQALATYLQKSDTIAAEIKADPTKAIDELRKKLMIPSIAETDFRLLAALIDGGLKQTIKDLGYSSEAAASPSGIRRVMNWASGLKPL</sequence>
<reference evidence="1 2" key="1">
    <citation type="journal article" date="2014" name="Nature">
        <title>The genome of the recently domesticated crop plant sugar beet (Beta vulgaris).</title>
        <authorList>
            <person name="Dohm J.C."/>
            <person name="Minoche A.E."/>
            <person name="Holtgrawe D."/>
            <person name="Capella-Gutierrez S."/>
            <person name="Zakrzewski F."/>
            <person name="Tafer H."/>
            <person name="Rupp O."/>
            <person name="Sorensen T.R."/>
            <person name="Stracke R."/>
            <person name="Reinhardt R."/>
            <person name="Goesmann A."/>
            <person name="Kraft T."/>
            <person name="Schulz B."/>
            <person name="Stadler P.F."/>
            <person name="Schmidt T."/>
            <person name="Gabaldon T."/>
            <person name="Lehrach H."/>
            <person name="Weisshaar B."/>
            <person name="Himmelbauer H."/>
        </authorList>
    </citation>
    <scope>NUCLEOTIDE SEQUENCE [LARGE SCALE GENOMIC DNA]</scope>
    <source>
        <tissue evidence="1">Taproot</tissue>
    </source>
</reference>
<dbReference type="AlphaFoldDB" id="A0A0J7YSY6"/>
<dbReference type="Proteomes" id="UP000035740">
    <property type="component" value="Unassembled WGS sequence"/>
</dbReference>
<evidence type="ECO:0000313" key="2">
    <source>
        <dbReference type="Proteomes" id="UP000035740"/>
    </source>
</evidence>
<feature type="non-terminal residue" evidence="1">
    <location>
        <position position="180"/>
    </location>
</feature>
<gene>
    <name evidence="1" type="ORF">BVRB_034240</name>
</gene>